<evidence type="ECO:0000313" key="2">
    <source>
        <dbReference type="Proteomes" id="UP001556653"/>
    </source>
</evidence>
<proteinExistence type="predicted"/>
<reference evidence="1 2" key="1">
    <citation type="submission" date="2024-02" db="EMBL/GenBank/DDBJ databases">
        <title>New especies of Spiribacter isolated from saline water.</title>
        <authorList>
            <person name="Leon M.J."/>
            <person name="De La Haba R."/>
            <person name="Sanchez-Porro C."/>
            <person name="Ventosa A."/>
        </authorList>
    </citation>
    <scope>NUCLEOTIDE SEQUENCE [LARGE SCALE GENOMIC DNA]</scope>
    <source>
        <strain evidence="2">ag22IC4-227</strain>
    </source>
</reference>
<sequence>MTKQWRWGIVGALILLAGIAAAVPVFNGWQAEQTWHNQIDELNARLAAAGDGSGARIIEYERGAFAARTRALVELSAANFSPAMRATLALPPGPAELMLTQTLRHGWRGVSFDGYLQPVGALAETFARLGGHERSVRIAGRFGMGRQSLTVESELLAGALDPAGTLRLRSEPLRFEADYHDRSDRLTTRLVWPELSLQAPETDGALRLEGVLITTDARLLAGTPTQGLWVGESQLDLGLFSLEPASEPGLTLRQFASRASTREGEAGLVEADFDFDWASLAIGRLPPLRGGFALAIERLAPAGLLALSQHTPGADPPATFDARQRRALALLAEAGPRFALTRLRLENPAGAGMSGTADLRILPLMADRLRMGESGMALWSAARLDAAMGIDDALARAFPAEQASWLRQLQAFGVLQRQDDQWRLEVSMDEGRLSVHGQPWWRGG</sequence>
<keyword evidence="2" id="KW-1185">Reference proteome</keyword>
<dbReference type="Pfam" id="PF06097">
    <property type="entry name" value="DUF945"/>
    <property type="match status" value="1"/>
</dbReference>
<dbReference type="EMBL" id="JBAKFJ010000001">
    <property type="protein sequence ID" value="MEX0386586.1"/>
    <property type="molecule type" value="Genomic_DNA"/>
</dbReference>
<evidence type="ECO:0000313" key="1">
    <source>
        <dbReference type="EMBL" id="MEX0386586.1"/>
    </source>
</evidence>
<dbReference type="InterPro" id="IPR010352">
    <property type="entry name" value="DUF945"/>
</dbReference>
<accession>A0ABV3S8X9</accession>
<name>A0ABV3S8X9_9GAMM</name>
<dbReference type="RefSeq" id="WP_367967053.1">
    <property type="nucleotide sequence ID" value="NZ_JBAKFI010000001.1"/>
</dbReference>
<comment type="caution">
    <text evidence="1">The sequence shown here is derived from an EMBL/GenBank/DDBJ whole genome shotgun (WGS) entry which is preliminary data.</text>
</comment>
<dbReference type="Proteomes" id="UP001556653">
    <property type="component" value="Unassembled WGS sequence"/>
</dbReference>
<gene>
    <name evidence="1" type="ORF">V6X64_06240</name>
</gene>
<protein>
    <submittedName>
        <fullName evidence="1">DUF945 family protein</fullName>
    </submittedName>
</protein>
<organism evidence="1 2">
    <name type="scientific">Spiribacter onubensis</name>
    <dbReference type="NCBI Taxonomy" id="3122420"/>
    <lineage>
        <taxon>Bacteria</taxon>
        <taxon>Pseudomonadati</taxon>
        <taxon>Pseudomonadota</taxon>
        <taxon>Gammaproteobacteria</taxon>
        <taxon>Chromatiales</taxon>
        <taxon>Ectothiorhodospiraceae</taxon>
        <taxon>Spiribacter</taxon>
    </lineage>
</organism>